<keyword evidence="9" id="KW-0508">mRNA splicing</keyword>
<dbReference type="KEGG" id="aqu:105316841"/>
<keyword evidence="6" id="KW-0747">Spliceosome</keyword>
<keyword evidence="5" id="KW-0479">Metal-binding</keyword>
<dbReference type="EnsemblMetazoa" id="Aqu2.1.38771_001">
    <property type="protein sequence ID" value="Aqu2.1.38771_001"/>
    <property type="gene ID" value="Aqu2.1.38771"/>
</dbReference>
<feature type="region of interest" description="Disordered" evidence="11">
    <location>
        <begin position="110"/>
        <end position="214"/>
    </location>
</feature>
<comment type="subcellular location">
    <subcellularLocation>
        <location evidence="1">Nucleus speckle</location>
    </subcellularLocation>
    <subcellularLocation>
        <location evidence="2">Nucleus</location>
        <location evidence="2">Nucleoplasm</location>
    </subcellularLocation>
</comment>
<keyword evidence="10" id="KW-0539">Nucleus</keyword>
<dbReference type="InParanoid" id="A0A1X7VFF9"/>
<keyword evidence="7" id="KW-0863">Zinc-finger</keyword>
<protein>
    <recommendedName>
        <fullName evidence="3">Sodium channel modifier 1</fullName>
    </recommendedName>
</protein>
<dbReference type="GO" id="GO:0006397">
    <property type="term" value="P:mRNA processing"/>
    <property type="evidence" value="ECO:0007669"/>
    <property type="project" value="UniProtKB-KW"/>
</dbReference>
<dbReference type="OrthoDB" id="1924550at2759"/>
<dbReference type="GO" id="GO:0008380">
    <property type="term" value="P:RNA splicing"/>
    <property type="evidence" value="ECO:0007669"/>
    <property type="project" value="UniProtKB-KW"/>
</dbReference>
<keyword evidence="4" id="KW-0507">mRNA processing</keyword>
<dbReference type="Proteomes" id="UP000007879">
    <property type="component" value="Unassembled WGS sequence"/>
</dbReference>
<keyword evidence="8" id="KW-0862">Zinc</keyword>
<feature type="compositionally biased region" description="Basic and acidic residues" evidence="11">
    <location>
        <begin position="116"/>
        <end position="139"/>
    </location>
</feature>
<evidence type="ECO:0000259" key="13">
    <source>
        <dbReference type="Pfam" id="PF15805"/>
    </source>
</evidence>
<dbReference type="PANTHER" id="PTHR32297">
    <property type="entry name" value="SODIUM CHANNEL MODIFIER 1"/>
    <property type="match status" value="1"/>
</dbReference>
<dbReference type="Pfam" id="PF15805">
    <property type="entry name" value="SCNM1_acidic"/>
    <property type="match status" value="1"/>
</dbReference>
<dbReference type="EnsemblMetazoa" id="XM_011412066.2">
    <property type="protein sequence ID" value="XP_011410368.1"/>
    <property type="gene ID" value="LOC105316841"/>
</dbReference>
<evidence type="ECO:0000256" key="2">
    <source>
        <dbReference type="ARBA" id="ARBA00004642"/>
    </source>
</evidence>
<evidence type="ECO:0000256" key="9">
    <source>
        <dbReference type="ARBA" id="ARBA00023187"/>
    </source>
</evidence>
<accession>A0A1X7VFF9</accession>
<dbReference type="PANTHER" id="PTHR32297:SF1">
    <property type="entry name" value="SODIUM CHANNEL MODIFIER 1"/>
    <property type="match status" value="1"/>
</dbReference>
<dbReference type="OMA" id="NGKYACT"/>
<evidence type="ECO:0000256" key="11">
    <source>
        <dbReference type="SAM" id="MobiDB-lite"/>
    </source>
</evidence>
<sequence length="214" mass="23742">MAFKLVGDQYSKIRQARKRRVDHLLAGQIPESEVLKMRDGRFACTVCSSRPVFDTLMVLSVHRKGKKHIKAVLANMKRSLEESQPGKAEQPLLAQTQAALDHALFSSQSSSLSSSFEKEGDIKEGTDTSKRHGPAHDTSDSAVPKKKQKMLQSQDKACEVESDKVVTSSNINSDYNRLRSSGWLPLSDGTWIKDPQVEFDSSSDDETSDEGKTE</sequence>
<dbReference type="GO" id="GO:0016607">
    <property type="term" value="C:nuclear speck"/>
    <property type="evidence" value="ECO:0007669"/>
    <property type="project" value="UniProtKB-SubCell"/>
</dbReference>
<evidence type="ECO:0000256" key="8">
    <source>
        <dbReference type="ARBA" id="ARBA00022833"/>
    </source>
</evidence>
<evidence type="ECO:0000259" key="12">
    <source>
        <dbReference type="Pfam" id="PF15803"/>
    </source>
</evidence>
<dbReference type="AlphaFoldDB" id="A0A1X7VFF9"/>
<evidence type="ECO:0000256" key="5">
    <source>
        <dbReference type="ARBA" id="ARBA00022723"/>
    </source>
</evidence>
<dbReference type="InterPro" id="IPR031625">
    <property type="entry name" value="SCNM1_acidic"/>
</dbReference>
<gene>
    <name evidence="14" type="primary">105316841</name>
</gene>
<evidence type="ECO:0000256" key="7">
    <source>
        <dbReference type="ARBA" id="ARBA00022771"/>
    </source>
</evidence>
<evidence type="ECO:0000313" key="14">
    <source>
        <dbReference type="EnsemblMetazoa" id="Aqu2.1.38771_001"/>
    </source>
</evidence>
<evidence type="ECO:0000256" key="10">
    <source>
        <dbReference type="ARBA" id="ARBA00023242"/>
    </source>
</evidence>
<dbReference type="Pfam" id="PF15803">
    <property type="entry name" value="zf-SCNM1"/>
    <property type="match status" value="1"/>
</dbReference>
<dbReference type="STRING" id="400682.A0A1X7VFF9"/>
<evidence type="ECO:0000313" key="15">
    <source>
        <dbReference type="Proteomes" id="UP000007879"/>
    </source>
</evidence>
<dbReference type="GO" id="GO:0008270">
    <property type="term" value="F:zinc ion binding"/>
    <property type="evidence" value="ECO:0007669"/>
    <property type="project" value="UniProtKB-KW"/>
</dbReference>
<evidence type="ECO:0000256" key="4">
    <source>
        <dbReference type="ARBA" id="ARBA00022664"/>
    </source>
</evidence>
<dbReference type="InterPro" id="IPR031622">
    <property type="entry name" value="Znf-SCNM1"/>
</dbReference>
<dbReference type="eggNOG" id="ENOG502QWNV">
    <property type="taxonomic scope" value="Eukaryota"/>
</dbReference>
<evidence type="ECO:0000256" key="3">
    <source>
        <dbReference type="ARBA" id="ARBA00020620"/>
    </source>
</evidence>
<proteinExistence type="predicted"/>
<reference evidence="15" key="1">
    <citation type="journal article" date="2010" name="Nature">
        <title>The Amphimedon queenslandica genome and the evolution of animal complexity.</title>
        <authorList>
            <person name="Srivastava M."/>
            <person name="Simakov O."/>
            <person name="Chapman J."/>
            <person name="Fahey B."/>
            <person name="Gauthier M.E."/>
            <person name="Mitros T."/>
            <person name="Richards G.S."/>
            <person name="Conaco C."/>
            <person name="Dacre M."/>
            <person name="Hellsten U."/>
            <person name="Larroux C."/>
            <person name="Putnam N.H."/>
            <person name="Stanke M."/>
            <person name="Adamska M."/>
            <person name="Darling A."/>
            <person name="Degnan S.M."/>
            <person name="Oakley T.H."/>
            <person name="Plachetzki D.C."/>
            <person name="Zhai Y."/>
            <person name="Adamski M."/>
            <person name="Calcino A."/>
            <person name="Cummins S.F."/>
            <person name="Goodstein D.M."/>
            <person name="Harris C."/>
            <person name="Jackson D.J."/>
            <person name="Leys S.P."/>
            <person name="Shu S."/>
            <person name="Woodcroft B.J."/>
            <person name="Vervoort M."/>
            <person name="Kosik K.S."/>
            <person name="Manning G."/>
            <person name="Degnan B.M."/>
            <person name="Rokhsar D.S."/>
        </authorList>
    </citation>
    <scope>NUCLEOTIDE SEQUENCE [LARGE SCALE GENOMIC DNA]</scope>
</reference>
<feature type="compositionally biased region" description="Polar residues" evidence="11">
    <location>
        <begin position="165"/>
        <end position="179"/>
    </location>
</feature>
<dbReference type="GO" id="GO:0005681">
    <property type="term" value="C:spliceosomal complex"/>
    <property type="evidence" value="ECO:0007669"/>
    <property type="project" value="UniProtKB-KW"/>
</dbReference>
<feature type="domain" description="Sodium channel modifier 1 acidic C-terminal" evidence="13">
    <location>
        <begin position="166"/>
        <end position="210"/>
    </location>
</feature>
<organism evidence="14">
    <name type="scientific">Amphimedon queenslandica</name>
    <name type="common">Sponge</name>
    <dbReference type="NCBI Taxonomy" id="400682"/>
    <lineage>
        <taxon>Eukaryota</taxon>
        <taxon>Metazoa</taxon>
        <taxon>Porifera</taxon>
        <taxon>Demospongiae</taxon>
        <taxon>Heteroscleromorpha</taxon>
        <taxon>Haplosclerida</taxon>
        <taxon>Niphatidae</taxon>
        <taxon>Amphimedon</taxon>
    </lineage>
</organism>
<name>A0A1X7VFF9_AMPQE</name>
<feature type="domain" description="Sodium channel modifier 1 zinc-finger" evidence="12">
    <location>
        <begin position="44"/>
        <end position="70"/>
    </location>
</feature>
<evidence type="ECO:0000256" key="1">
    <source>
        <dbReference type="ARBA" id="ARBA00004324"/>
    </source>
</evidence>
<evidence type="ECO:0000256" key="6">
    <source>
        <dbReference type="ARBA" id="ARBA00022728"/>
    </source>
</evidence>
<keyword evidence="15" id="KW-1185">Reference proteome</keyword>
<reference evidence="14" key="2">
    <citation type="submission" date="2017-05" db="UniProtKB">
        <authorList>
            <consortium name="EnsemblMetazoa"/>
        </authorList>
    </citation>
    <scope>IDENTIFICATION</scope>
</reference>
<dbReference type="InterPro" id="IPR033570">
    <property type="entry name" value="SCNM1"/>
</dbReference>